<keyword evidence="4" id="KW-1185">Reference proteome</keyword>
<dbReference type="SMART" id="SM01006">
    <property type="entry name" value="AlcB"/>
    <property type="match status" value="1"/>
</dbReference>
<evidence type="ECO:0000313" key="4">
    <source>
        <dbReference type="Proteomes" id="UP001228905"/>
    </source>
</evidence>
<evidence type="ECO:0000256" key="1">
    <source>
        <dbReference type="ARBA" id="ARBA00004924"/>
    </source>
</evidence>
<dbReference type="EMBL" id="JAUSVS010000002">
    <property type="protein sequence ID" value="MDQ0463798.1"/>
    <property type="molecule type" value="Genomic_DNA"/>
</dbReference>
<dbReference type="InterPro" id="IPR016181">
    <property type="entry name" value="Acyl_CoA_acyltransferase"/>
</dbReference>
<dbReference type="RefSeq" id="WP_307347984.1">
    <property type="nucleotide sequence ID" value="NZ_JAUSVS010000002.1"/>
</dbReference>
<proteinExistence type="predicted"/>
<dbReference type="Proteomes" id="UP001228905">
    <property type="component" value="Unassembled WGS sequence"/>
</dbReference>
<dbReference type="InterPro" id="IPR019432">
    <property type="entry name" value="Acyltransferase_MbtK/IucB-like"/>
</dbReference>
<dbReference type="SUPFAM" id="SSF55729">
    <property type="entry name" value="Acyl-CoA N-acyltransferases (Nat)"/>
    <property type="match status" value="1"/>
</dbReference>
<name>A0ABU0IRL4_9CAUL</name>
<reference evidence="3 4" key="1">
    <citation type="submission" date="2023-07" db="EMBL/GenBank/DDBJ databases">
        <title>Genomic Encyclopedia of Type Strains, Phase IV (KMG-IV): sequencing the most valuable type-strain genomes for metagenomic binning, comparative biology and taxonomic classification.</title>
        <authorList>
            <person name="Goeker M."/>
        </authorList>
    </citation>
    <scope>NUCLEOTIDE SEQUENCE [LARGE SCALE GENOMIC DNA]</scope>
    <source>
        <strain evidence="3 4">DSM 18695</strain>
    </source>
</reference>
<accession>A0ABU0IRL4</accession>
<gene>
    <name evidence="3" type="ORF">QO010_001569</name>
</gene>
<protein>
    <submittedName>
        <fullName evidence="3">RimJ/RimL family protein N-acetyltransferase</fullName>
    </submittedName>
</protein>
<dbReference type="Pfam" id="PF13523">
    <property type="entry name" value="Acetyltransf_8"/>
    <property type="match status" value="1"/>
</dbReference>
<organism evidence="3 4">
    <name type="scientific">Caulobacter ginsengisoli</name>
    <dbReference type="NCBI Taxonomy" id="400775"/>
    <lineage>
        <taxon>Bacteria</taxon>
        <taxon>Pseudomonadati</taxon>
        <taxon>Pseudomonadota</taxon>
        <taxon>Alphaproteobacteria</taxon>
        <taxon>Caulobacterales</taxon>
        <taxon>Caulobacteraceae</taxon>
        <taxon>Caulobacter</taxon>
    </lineage>
</organism>
<dbReference type="Gene3D" id="3.40.630.30">
    <property type="match status" value="1"/>
</dbReference>
<evidence type="ECO:0000313" key="3">
    <source>
        <dbReference type="EMBL" id="MDQ0463798.1"/>
    </source>
</evidence>
<comment type="pathway">
    <text evidence="1">Siderophore biosynthesis.</text>
</comment>
<feature type="domain" description="Acyltransferase MbtK/IucB-like conserved" evidence="2">
    <location>
        <begin position="7"/>
        <end position="60"/>
    </location>
</feature>
<sequence length="175" mass="19518">MTSPPVIGFTELTGADFPLLHDWLNRRHLRRFFQKTPISLDEIAEKYDPRLSGDTATHCHLAWLDAPFGYLQCYRLSDFPDWAAMIGQEEGIGVDLYIGEPDLIGIGLGAAMLRAYLAQVAFPLFPEARTAWIAHEADNDAAQGCSRSVGFQRQGVFLESGLKTILYGLERETLS</sequence>
<comment type="caution">
    <text evidence="3">The sequence shown here is derived from an EMBL/GenBank/DDBJ whole genome shotgun (WGS) entry which is preliminary data.</text>
</comment>
<evidence type="ECO:0000259" key="2">
    <source>
        <dbReference type="SMART" id="SM01006"/>
    </source>
</evidence>